<keyword evidence="4" id="KW-0597">Phosphoprotein</keyword>
<keyword evidence="7 14" id="KW-0418">Kinase</keyword>
<dbReference type="InterPro" id="IPR003660">
    <property type="entry name" value="HAMP_dom"/>
</dbReference>
<dbReference type="Pfam" id="PF00512">
    <property type="entry name" value="HisKA"/>
    <property type="match status" value="1"/>
</dbReference>
<dbReference type="PRINTS" id="PR00344">
    <property type="entry name" value="BCTRLSENSOR"/>
</dbReference>
<feature type="domain" description="Histidine kinase" evidence="12">
    <location>
        <begin position="226"/>
        <end position="435"/>
    </location>
</feature>
<dbReference type="Pfam" id="PF02518">
    <property type="entry name" value="HATPase_c"/>
    <property type="match status" value="1"/>
</dbReference>
<keyword evidence="5" id="KW-0808">Transferase</keyword>
<dbReference type="InterPro" id="IPR005467">
    <property type="entry name" value="His_kinase_dom"/>
</dbReference>
<keyword evidence="6 11" id="KW-0812">Transmembrane</keyword>
<keyword evidence="15" id="KW-1185">Reference proteome</keyword>
<dbReference type="InterPro" id="IPR004358">
    <property type="entry name" value="Sig_transdc_His_kin-like_C"/>
</dbReference>
<dbReference type="Gene3D" id="3.30.565.10">
    <property type="entry name" value="Histidine kinase-like ATPase, C-terminal domain"/>
    <property type="match status" value="1"/>
</dbReference>
<dbReference type="SUPFAM" id="SSF55874">
    <property type="entry name" value="ATPase domain of HSP90 chaperone/DNA topoisomerase II/histidine kinase"/>
    <property type="match status" value="1"/>
</dbReference>
<evidence type="ECO:0000313" key="15">
    <source>
        <dbReference type="Proteomes" id="UP001317779"/>
    </source>
</evidence>
<accession>A0ABM8E1B8</accession>
<dbReference type="InterPro" id="IPR003661">
    <property type="entry name" value="HisK_dim/P_dom"/>
</dbReference>
<dbReference type="SUPFAM" id="SSF158472">
    <property type="entry name" value="HAMP domain-like"/>
    <property type="match status" value="1"/>
</dbReference>
<dbReference type="Gene3D" id="1.10.287.130">
    <property type="match status" value="1"/>
</dbReference>
<dbReference type="SMART" id="SM00304">
    <property type="entry name" value="HAMP"/>
    <property type="match status" value="1"/>
</dbReference>
<name>A0ABM8E1B8_9MICO</name>
<dbReference type="InterPro" id="IPR050428">
    <property type="entry name" value="TCS_sensor_his_kinase"/>
</dbReference>
<sequence>MGVRASVSAIASLVVLFVLTLAAVALVSTQRAVLTDSVDEVLQRAAASIADSLDAGVRDTTLSGSGDEESFAYIVDASGEVVAATSGAPLSNVDAPPSTTTATIELGSSRARFRVRIEPHGDLTIVVGTPMDDVDESVGALTRSLLIAVPVATALLAVAIWFLVGRVLRPVERIRARVAEISASSLDQRVPEPATRDEIARLAQTMNSMLARLEATAALQRRFVSDASHELRSPLTRIRTALEVDLAHPTGADVGATHRGALADATQLQGLIDDLLLLARLDEAAIHSRRILVDLDDIVLAEVHGRGATEQTIDVSRVSAAQVLGDPGQLTRVVRNLLDNALRYGASGIEVELAEVGQDAVLRVSDDGPGVDPALRERIFERFARADDARAAGTGGTGLGLAIARELVDLHGGSLVLDVEHRGGASFVVRLPAAAPQ</sequence>
<dbReference type="SMART" id="SM00388">
    <property type="entry name" value="HisKA"/>
    <property type="match status" value="1"/>
</dbReference>
<keyword evidence="10 11" id="KW-0472">Membrane</keyword>
<gene>
    <name evidence="14" type="ORF">Microterr_22690</name>
</gene>
<feature type="transmembrane region" description="Helical" evidence="11">
    <location>
        <begin position="145"/>
        <end position="168"/>
    </location>
</feature>
<organism evidence="14 15">
    <name type="scientific">Microbacterium terricola</name>
    <dbReference type="NCBI Taxonomy" id="344163"/>
    <lineage>
        <taxon>Bacteria</taxon>
        <taxon>Bacillati</taxon>
        <taxon>Actinomycetota</taxon>
        <taxon>Actinomycetes</taxon>
        <taxon>Micrococcales</taxon>
        <taxon>Microbacteriaceae</taxon>
        <taxon>Microbacterium</taxon>
    </lineage>
</organism>
<dbReference type="PROSITE" id="PS50885">
    <property type="entry name" value="HAMP"/>
    <property type="match status" value="1"/>
</dbReference>
<evidence type="ECO:0000313" key="14">
    <source>
        <dbReference type="EMBL" id="BDV31609.1"/>
    </source>
</evidence>
<evidence type="ECO:0000259" key="12">
    <source>
        <dbReference type="PROSITE" id="PS50109"/>
    </source>
</evidence>
<evidence type="ECO:0000256" key="10">
    <source>
        <dbReference type="ARBA" id="ARBA00023136"/>
    </source>
</evidence>
<comment type="subcellular location">
    <subcellularLocation>
        <location evidence="2">Cell membrane</location>
    </subcellularLocation>
</comment>
<dbReference type="PANTHER" id="PTHR45436">
    <property type="entry name" value="SENSOR HISTIDINE KINASE YKOH"/>
    <property type="match status" value="1"/>
</dbReference>
<evidence type="ECO:0000256" key="2">
    <source>
        <dbReference type="ARBA" id="ARBA00004236"/>
    </source>
</evidence>
<dbReference type="PANTHER" id="PTHR45436:SF5">
    <property type="entry name" value="SENSOR HISTIDINE KINASE TRCS"/>
    <property type="match status" value="1"/>
</dbReference>
<dbReference type="CDD" id="cd00082">
    <property type="entry name" value="HisKA"/>
    <property type="match status" value="1"/>
</dbReference>
<dbReference type="Proteomes" id="UP001317779">
    <property type="component" value="Chromosome"/>
</dbReference>
<dbReference type="Pfam" id="PF00672">
    <property type="entry name" value="HAMP"/>
    <property type="match status" value="1"/>
</dbReference>
<evidence type="ECO:0000256" key="7">
    <source>
        <dbReference type="ARBA" id="ARBA00022777"/>
    </source>
</evidence>
<dbReference type="EC" id="2.7.13.3" evidence="3"/>
<dbReference type="InterPro" id="IPR003594">
    <property type="entry name" value="HATPase_dom"/>
</dbReference>
<evidence type="ECO:0000256" key="1">
    <source>
        <dbReference type="ARBA" id="ARBA00000085"/>
    </source>
</evidence>
<protein>
    <recommendedName>
        <fullName evidence="3">histidine kinase</fullName>
        <ecNumber evidence="3">2.7.13.3</ecNumber>
    </recommendedName>
</protein>
<dbReference type="InterPro" id="IPR036097">
    <property type="entry name" value="HisK_dim/P_sf"/>
</dbReference>
<keyword evidence="8 11" id="KW-1133">Transmembrane helix</keyword>
<evidence type="ECO:0000256" key="4">
    <source>
        <dbReference type="ARBA" id="ARBA00022553"/>
    </source>
</evidence>
<evidence type="ECO:0000256" key="9">
    <source>
        <dbReference type="ARBA" id="ARBA00023012"/>
    </source>
</evidence>
<evidence type="ECO:0000256" key="5">
    <source>
        <dbReference type="ARBA" id="ARBA00022679"/>
    </source>
</evidence>
<evidence type="ECO:0000256" key="3">
    <source>
        <dbReference type="ARBA" id="ARBA00012438"/>
    </source>
</evidence>
<proteinExistence type="predicted"/>
<dbReference type="EMBL" id="AP027141">
    <property type="protein sequence ID" value="BDV31609.1"/>
    <property type="molecule type" value="Genomic_DNA"/>
</dbReference>
<dbReference type="InterPro" id="IPR036890">
    <property type="entry name" value="HATPase_C_sf"/>
</dbReference>
<dbReference type="PROSITE" id="PS50109">
    <property type="entry name" value="HIS_KIN"/>
    <property type="match status" value="1"/>
</dbReference>
<evidence type="ECO:0000256" key="8">
    <source>
        <dbReference type="ARBA" id="ARBA00022989"/>
    </source>
</evidence>
<evidence type="ECO:0000256" key="11">
    <source>
        <dbReference type="SAM" id="Phobius"/>
    </source>
</evidence>
<keyword evidence="9" id="KW-0902">Two-component regulatory system</keyword>
<comment type="catalytic activity">
    <reaction evidence="1">
        <text>ATP + protein L-histidine = ADP + protein N-phospho-L-histidine.</text>
        <dbReference type="EC" id="2.7.13.3"/>
    </reaction>
</comment>
<dbReference type="SMART" id="SM00387">
    <property type="entry name" value="HATPase_c"/>
    <property type="match status" value="1"/>
</dbReference>
<feature type="domain" description="HAMP" evidence="13">
    <location>
        <begin position="165"/>
        <end position="218"/>
    </location>
</feature>
<dbReference type="SUPFAM" id="SSF47384">
    <property type="entry name" value="Homodimeric domain of signal transducing histidine kinase"/>
    <property type="match status" value="1"/>
</dbReference>
<evidence type="ECO:0000259" key="13">
    <source>
        <dbReference type="PROSITE" id="PS50885"/>
    </source>
</evidence>
<reference evidence="14 15" key="1">
    <citation type="submission" date="2022-12" db="EMBL/GenBank/DDBJ databases">
        <title>Microbacterium terricola strain KV-448 chromosome, complete genome.</title>
        <authorList>
            <person name="Oshima T."/>
            <person name="Moriya T."/>
            <person name="Bessho Y."/>
        </authorList>
    </citation>
    <scope>NUCLEOTIDE SEQUENCE [LARGE SCALE GENOMIC DNA]</scope>
    <source>
        <strain evidence="14 15">KV-448</strain>
    </source>
</reference>
<dbReference type="Gene3D" id="6.10.340.10">
    <property type="match status" value="1"/>
</dbReference>
<dbReference type="GO" id="GO:0016301">
    <property type="term" value="F:kinase activity"/>
    <property type="evidence" value="ECO:0007669"/>
    <property type="project" value="UniProtKB-KW"/>
</dbReference>
<dbReference type="CDD" id="cd06225">
    <property type="entry name" value="HAMP"/>
    <property type="match status" value="1"/>
</dbReference>
<dbReference type="RefSeq" id="WP_263797803.1">
    <property type="nucleotide sequence ID" value="NZ_BAAAOI010000001.1"/>
</dbReference>
<dbReference type="CDD" id="cd00075">
    <property type="entry name" value="HATPase"/>
    <property type="match status" value="1"/>
</dbReference>
<evidence type="ECO:0000256" key="6">
    <source>
        <dbReference type="ARBA" id="ARBA00022692"/>
    </source>
</evidence>